<dbReference type="Ensembl" id="ENSRBIT00000044712.1">
    <property type="protein sequence ID" value="ENSRBIP00000020830.1"/>
    <property type="gene ID" value="ENSRBIG00000034394.1"/>
</dbReference>
<reference evidence="1 2" key="1">
    <citation type="submission" date="2016-06" db="EMBL/GenBank/DDBJ databases">
        <title>Genome of Rhinopithecus bieti.</title>
        <authorList>
            <person name="Wu"/>
            <person name="C.-I. and Zhang"/>
            <person name="Y."/>
        </authorList>
    </citation>
    <scope>NUCLEOTIDE SEQUENCE</scope>
</reference>
<keyword evidence="2" id="KW-1185">Reference proteome</keyword>
<dbReference type="AlphaFoldDB" id="A0A2K6LBB7"/>
<dbReference type="GeneTree" id="ENSGT00910000147700"/>
<evidence type="ECO:0000313" key="1">
    <source>
        <dbReference type="Ensembl" id="ENSRBIP00000020830.1"/>
    </source>
</evidence>
<dbReference type="Proteomes" id="UP000233180">
    <property type="component" value="Unassembled WGS sequence"/>
</dbReference>
<evidence type="ECO:0000313" key="2">
    <source>
        <dbReference type="Proteomes" id="UP000233180"/>
    </source>
</evidence>
<reference evidence="1" key="3">
    <citation type="submission" date="2025-09" db="UniProtKB">
        <authorList>
            <consortium name="Ensembl"/>
        </authorList>
    </citation>
    <scope>IDENTIFICATION</scope>
</reference>
<reference evidence="1" key="2">
    <citation type="submission" date="2025-08" db="UniProtKB">
        <authorList>
            <consortium name="Ensembl"/>
        </authorList>
    </citation>
    <scope>IDENTIFICATION</scope>
</reference>
<proteinExistence type="predicted"/>
<organism evidence="1 2">
    <name type="scientific">Rhinopithecus bieti</name>
    <name type="common">Black snub-nosed monkey</name>
    <name type="synonym">Pygathrix bieti</name>
    <dbReference type="NCBI Taxonomy" id="61621"/>
    <lineage>
        <taxon>Eukaryota</taxon>
        <taxon>Metazoa</taxon>
        <taxon>Chordata</taxon>
        <taxon>Craniata</taxon>
        <taxon>Vertebrata</taxon>
        <taxon>Euteleostomi</taxon>
        <taxon>Mammalia</taxon>
        <taxon>Eutheria</taxon>
        <taxon>Euarchontoglires</taxon>
        <taxon>Primates</taxon>
        <taxon>Haplorrhini</taxon>
        <taxon>Catarrhini</taxon>
        <taxon>Cercopithecidae</taxon>
        <taxon>Colobinae</taxon>
        <taxon>Rhinopithecus</taxon>
    </lineage>
</organism>
<accession>A0A2K6LBB7</accession>
<protein>
    <submittedName>
        <fullName evidence="1">Uncharacterized protein</fullName>
    </submittedName>
</protein>
<dbReference type="OMA" id="LAMEVHV"/>
<name>A0A2K6LBB7_RHIBE</name>
<sequence>MWESLIMLRKSPEGPFTKPAGQLQFCCSHHRSFCSSYPVTVWFPLLSPLVFLYLNVAVLPKHVSPSLPSPCHFPASAGDTLCCLDPLFCNLAMEVRV</sequence>